<evidence type="ECO:0000313" key="2">
    <source>
        <dbReference type="Proteomes" id="UP001175211"/>
    </source>
</evidence>
<dbReference type="Proteomes" id="UP001175211">
    <property type="component" value="Unassembled WGS sequence"/>
</dbReference>
<dbReference type="GeneID" id="85357614"/>
<gene>
    <name evidence="1" type="ORF">EV420DRAFT_1566439</name>
</gene>
<dbReference type="EMBL" id="JAUEPS010000040">
    <property type="protein sequence ID" value="KAK0448972.1"/>
    <property type="molecule type" value="Genomic_DNA"/>
</dbReference>
<protein>
    <submittedName>
        <fullName evidence="1">Uncharacterized protein</fullName>
    </submittedName>
</protein>
<evidence type="ECO:0000313" key="1">
    <source>
        <dbReference type="EMBL" id="KAK0448972.1"/>
    </source>
</evidence>
<sequence length="241" mass="27766">MNSTYSRFQFPEDAQISRVPRVREIMILDLNLQRLKKAMEELNAYCDNFTTPSHSSDSSSLSGEPSTPFHDDEVMTDITDSDDLFDVRSSVSSNDTTYYTPETSPILTSFHTYDNDDDSIFDTFLPDTPDAFDIPAFEFDPLTEDVHDILEERSRYDGWKQLANKLNLELFRDDFLRYHSGPRRRVVTRHPCYTHWAHAKQAEYVLPMRDGDTDVGDGLRGLAYPQRALVDQVNIYDNSAP</sequence>
<dbReference type="RefSeq" id="XP_060326687.1">
    <property type="nucleotide sequence ID" value="XM_060474066.1"/>
</dbReference>
<keyword evidence="2" id="KW-1185">Reference proteome</keyword>
<proteinExistence type="predicted"/>
<organism evidence="1 2">
    <name type="scientific">Armillaria tabescens</name>
    <name type="common">Ringless honey mushroom</name>
    <name type="synonym">Agaricus tabescens</name>
    <dbReference type="NCBI Taxonomy" id="1929756"/>
    <lineage>
        <taxon>Eukaryota</taxon>
        <taxon>Fungi</taxon>
        <taxon>Dikarya</taxon>
        <taxon>Basidiomycota</taxon>
        <taxon>Agaricomycotina</taxon>
        <taxon>Agaricomycetes</taxon>
        <taxon>Agaricomycetidae</taxon>
        <taxon>Agaricales</taxon>
        <taxon>Marasmiineae</taxon>
        <taxon>Physalacriaceae</taxon>
        <taxon>Desarmillaria</taxon>
    </lineage>
</organism>
<dbReference type="AlphaFoldDB" id="A0AA39JU62"/>
<accession>A0AA39JU62</accession>
<feature type="non-terminal residue" evidence="1">
    <location>
        <position position="1"/>
    </location>
</feature>
<reference evidence="1" key="1">
    <citation type="submission" date="2023-06" db="EMBL/GenBank/DDBJ databases">
        <authorList>
            <consortium name="Lawrence Berkeley National Laboratory"/>
            <person name="Ahrendt S."/>
            <person name="Sahu N."/>
            <person name="Indic B."/>
            <person name="Wong-Bajracharya J."/>
            <person name="Merenyi Z."/>
            <person name="Ke H.-M."/>
            <person name="Monk M."/>
            <person name="Kocsube S."/>
            <person name="Drula E."/>
            <person name="Lipzen A."/>
            <person name="Balint B."/>
            <person name="Henrissat B."/>
            <person name="Andreopoulos B."/>
            <person name="Martin F.M."/>
            <person name="Harder C.B."/>
            <person name="Rigling D."/>
            <person name="Ford K.L."/>
            <person name="Foster G.D."/>
            <person name="Pangilinan J."/>
            <person name="Papanicolaou A."/>
            <person name="Barry K."/>
            <person name="LaButti K."/>
            <person name="Viragh M."/>
            <person name="Koriabine M."/>
            <person name="Yan M."/>
            <person name="Riley R."/>
            <person name="Champramary S."/>
            <person name="Plett K.L."/>
            <person name="Tsai I.J."/>
            <person name="Slot J."/>
            <person name="Sipos G."/>
            <person name="Plett J."/>
            <person name="Nagy L.G."/>
            <person name="Grigoriev I.V."/>
        </authorList>
    </citation>
    <scope>NUCLEOTIDE SEQUENCE</scope>
    <source>
        <strain evidence="1">CCBAS 213</strain>
    </source>
</reference>
<name>A0AA39JU62_ARMTA</name>
<comment type="caution">
    <text evidence="1">The sequence shown here is derived from an EMBL/GenBank/DDBJ whole genome shotgun (WGS) entry which is preliminary data.</text>
</comment>